<dbReference type="Pfam" id="PF03853">
    <property type="entry name" value="YjeF_N"/>
    <property type="match status" value="1"/>
</dbReference>
<comment type="cofactor">
    <cofactor evidence="3">
        <name>K(+)</name>
        <dbReference type="ChEBI" id="CHEBI:29103"/>
    </cofactor>
</comment>
<organism evidence="24">
    <name type="scientific">uncultured Thermomicrobiales bacterium</name>
    <dbReference type="NCBI Taxonomy" id="1645740"/>
    <lineage>
        <taxon>Bacteria</taxon>
        <taxon>Pseudomonadati</taxon>
        <taxon>Thermomicrobiota</taxon>
        <taxon>Thermomicrobia</taxon>
        <taxon>Thermomicrobiales</taxon>
        <taxon>environmental samples</taxon>
    </lineage>
</organism>
<evidence type="ECO:0000256" key="15">
    <source>
        <dbReference type="ARBA" id="ARBA00023235"/>
    </source>
</evidence>
<dbReference type="InterPro" id="IPR029056">
    <property type="entry name" value="Ribokinase-like"/>
</dbReference>
<name>A0A6J4VGQ9_9BACT</name>
<evidence type="ECO:0000256" key="9">
    <source>
        <dbReference type="ARBA" id="ARBA00022723"/>
    </source>
</evidence>
<dbReference type="PANTHER" id="PTHR12592:SF0">
    <property type="entry name" value="ATP-DEPENDENT (S)-NAD(P)H-HYDRATE DEHYDRATASE"/>
    <property type="match status" value="1"/>
</dbReference>
<evidence type="ECO:0000256" key="3">
    <source>
        <dbReference type="ARBA" id="ARBA00001958"/>
    </source>
</evidence>
<evidence type="ECO:0000256" key="11">
    <source>
        <dbReference type="ARBA" id="ARBA00022840"/>
    </source>
</evidence>
<evidence type="ECO:0000256" key="20">
    <source>
        <dbReference type="ARBA" id="ARBA00048238"/>
    </source>
</evidence>
<dbReference type="InterPro" id="IPR030677">
    <property type="entry name" value="Nnr"/>
</dbReference>
<evidence type="ECO:0000256" key="21">
    <source>
        <dbReference type="ARBA" id="ARBA00049209"/>
    </source>
</evidence>
<dbReference type="HAMAP" id="MF_01965">
    <property type="entry name" value="NADHX_dehydratase"/>
    <property type="match status" value="1"/>
</dbReference>
<feature type="domain" description="YjeF C-terminal" evidence="22">
    <location>
        <begin position="167"/>
        <end position="476"/>
    </location>
</feature>
<evidence type="ECO:0000256" key="5">
    <source>
        <dbReference type="ARBA" id="ARBA00009524"/>
    </source>
</evidence>
<comment type="catalytic activity">
    <reaction evidence="21">
        <text>(6S)-NADPHX + ADP = AMP + phosphate + NADPH + H(+)</text>
        <dbReference type="Rhea" id="RHEA:32235"/>
        <dbReference type="ChEBI" id="CHEBI:15378"/>
        <dbReference type="ChEBI" id="CHEBI:43474"/>
        <dbReference type="ChEBI" id="CHEBI:57783"/>
        <dbReference type="ChEBI" id="CHEBI:64076"/>
        <dbReference type="ChEBI" id="CHEBI:456215"/>
        <dbReference type="ChEBI" id="CHEBI:456216"/>
        <dbReference type="EC" id="4.2.1.136"/>
    </reaction>
</comment>
<evidence type="ECO:0000256" key="8">
    <source>
        <dbReference type="ARBA" id="ARBA00018591"/>
    </source>
</evidence>
<accession>A0A6J4VGQ9</accession>
<dbReference type="PANTHER" id="PTHR12592">
    <property type="entry name" value="ATP-DEPENDENT (S)-NAD(P)H-HYDRATE DEHYDRATASE FAMILY MEMBER"/>
    <property type="match status" value="1"/>
</dbReference>
<dbReference type="InterPro" id="IPR036652">
    <property type="entry name" value="YjeF_N_dom_sf"/>
</dbReference>
<keyword evidence="10" id="KW-0547">Nucleotide-binding</keyword>
<dbReference type="NCBIfam" id="TIGR00196">
    <property type="entry name" value="yjeF_cterm"/>
    <property type="match status" value="1"/>
</dbReference>
<evidence type="ECO:0000256" key="6">
    <source>
        <dbReference type="ARBA" id="ARBA00012228"/>
    </source>
</evidence>
<comment type="catalytic activity">
    <reaction evidence="2">
        <text>(6R)-NADPHX = (6S)-NADPHX</text>
        <dbReference type="Rhea" id="RHEA:32227"/>
        <dbReference type="ChEBI" id="CHEBI:64076"/>
        <dbReference type="ChEBI" id="CHEBI:64077"/>
        <dbReference type="EC" id="5.1.99.6"/>
    </reaction>
</comment>
<sequence length="481" mass="49676">NDGGDGLLVAEALCEAGPPDVAVWLYRRDGIGAAPVGANLLDRVHVVRDGDDFAATLARTDLIVDALYGIGARAGLPDDLAAALVAVNERGQERRTLRVALDIPTGVDADTGAADPAAFHADLTVTLGRPKRGLFLPHGLRFAGEIVVDTLDLGEPGVPDDAPRLIGREDAARLLPRREADAHKSDAGALMIVGGSANYFGATTLAGNAALRAGVGLLTLAVPRGILNAVAAQIAEATFIPLPESEWGVIGASERSDLTAEIAAWLAGGRYTALQIGNGIGRNAATLEALNGFFGLGSSRPVTQQGEPAPPGGGPLSMPILFDADGLYWLTTVEGWWDRLRGLDLVLTPHPGEMARLRGVAPREVAAAPWEHAREAARQWGQTVVLKSGHTTVATPEGALWVAPVANPALATAGTGDTLAGTIGGLLAQGLSPADAAILGLWLGSRAGELARTEVGTLPLVASDLPRYLGRAIKELESAED</sequence>
<dbReference type="InterPro" id="IPR000631">
    <property type="entry name" value="CARKD"/>
</dbReference>
<dbReference type="EMBL" id="CADCWM010000670">
    <property type="protein sequence ID" value="CAA9575338.1"/>
    <property type="molecule type" value="Genomic_DNA"/>
</dbReference>
<evidence type="ECO:0000256" key="14">
    <source>
        <dbReference type="ARBA" id="ARBA00023027"/>
    </source>
</evidence>
<comment type="similarity">
    <text evidence="4">In the N-terminal section; belongs to the NnrE/AIBP family.</text>
</comment>
<dbReference type="CDD" id="cd01171">
    <property type="entry name" value="YXKO-related"/>
    <property type="match status" value="1"/>
</dbReference>
<dbReference type="Gene3D" id="3.40.50.10260">
    <property type="entry name" value="YjeF N-terminal domain"/>
    <property type="match status" value="1"/>
</dbReference>
<evidence type="ECO:0000259" key="23">
    <source>
        <dbReference type="PROSITE" id="PS51385"/>
    </source>
</evidence>
<dbReference type="InterPro" id="IPR004443">
    <property type="entry name" value="YjeF_N_dom"/>
</dbReference>
<evidence type="ECO:0000256" key="16">
    <source>
        <dbReference type="ARBA" id="ARBA00023239"/>
    </source>
</evidence>
<evidence type="ECO:0000256" key="13">
    <source>
        <dbReference type="ARBA" id="ARBA00022958"/>
    </source>
</evidence>
<dbReference type="SUPFAM" id="SSF64153">
    <property type="entry name" value="YjeF N-terminal domain-like"/>
    <property type="match status" value="1"/>
</dbReference>
<keyword evidence="15 24" id="KW-0413">Isomerase</keyword>
<evidence type="ECO:0000256" key="17">
    <source>
        <dbReference type="ARBA" id="ARBA00023268"/>
    </source>
</evidence>
<evidence type="ECO:0000256" key="4">
    <source>
        <dbReference type="ARBA" id="ARBA00006001"/>
    </source>
</evidence>
<dbReference type="GO" id="GO:0052856">
    <property type="term" value="F:NAD(P)HX epimerase activity"/>
    <property type="evidence" value="ECO:0007669"/>
    <property type="project" value="UniProtKB-EC"/>
</dbReference>
<dbReference type="GO" id="GO:0052855">
    <property type="term" value="F:ADP-dependent NAD(P)H-hydrate dehydratase activity"/>
    <property type="evidence" value="ECO:0007669"/>
    <property type="project" value="UniProtKB-EC"/>
</dbReference>
<protein>
    <recommendedName>
        <fullName evidence="8">Bifunctional NAD(P)H-hydrate repair enzyme Nnr</fullName>
        <ecNumber evidence="7">4.2.1.136</ecNumber>
        <ecNumber evidence="6">5.1.99.6</ecNumber>
    </recommendedName>
    <alternativeName>
        <fullName evidence="19">Nicotinamide nucleotide repair protein</fullName>
    </alternativeName>
</protein>
<evidence type="ECO:0000256" key="19">
    <source>
        <dbReference type="ARBA" id="ARBA00032624"/>
    </source>
</evidence>
<dbReference type="EC" id="4.2.1.136" evidence="7"/>
<evidence type="ECO:0000259" key="22">
    <source>
        <dbReference type="PROSITE" id="PS51383"/>
    </source>
</evidence>
<comment type="catalytic activity">
    <reaction evidence="1">
        <text>(6R)-NADHX = (6S)-NADHX</text>
        <dbReference type="Rhea" id="RHEA:32215"/>
        <dbReference type="ChEBI" id="CHEBI:64074"/>
        <dbReference type="ChEBI" id="CHEBI:64075"/>
        <dbReference type="EC" id="5.1.99.6"/>
    </reaction>
</comment>
<comment type="catalytic activity">
    <reaction evidence="20">
        <text>(6S)-NADHX + ADP = AMP + phosphate + NADH + H(+)</text>
        <dbReference type="Rhea" id="RHEA:32223"/>
        <dbReference type="ChEBI" id="CHEBI:15378"/>
        <dbReference type="ChEBI" id="CHEBI:43474"/>
        <dbReference type="ChEBI" id="CHEBI:57945"/>
        <dbReference type="ChEBI" id="CHEBI:64074"/>
        <dbReference type="ChEBI" id="CHEBI:456215"/>
        <dbReference type="ChEBI" id="CHEBI:456216"/>
        <dbReference type="EC" id="4.2.1.136"/>
    </reaction>
</comment>
<feature type="non-terminal residue" evidence="24">
    <location>
        <position position="1"/>
    </location>
</feature>
<keyword evidence="12" id="KW-0521">NADP</keyword>
<evidence type="ECO:0000256" key="1">
    <source>
        <dbReference type="ARBA" id="ARBA00000013"/>
    </source>
</evidence>
<dbReference type="PROSITE" id="PS51383">
    <property type="entry name" value="YJEF_C_3"/>
    <property type="match status" value="1"/>
</dbReference>
<keyword evidence="17" id="KW-0511">Multifunctional enzyme</keyword>
<evidence type="ECO:0000256" key="7">
    <source>
        <dbReference type="ARBA" id="ARBA00013129"/>
    </source>
</evidence>
<dbReference type="PROSITE" id="PS01050">
    <property type="entry name" value="YJEF_C_2"/>
    <property type="match status" value="1"/>
</dbReference>
<dbReference type="EC" id="5.1.99.6" evidence="6"/>
<dbReference type="AlphaFoldDB" id="A0A6J4VGQ9"/>
<dbReference type="Pfam" id="PF01256">
    <property type="entry name" value="Carb_kinase"/>
    <property type="match status" value="1"/>
</dbReference>
<comment type="function">
    <text evidence="18">Bifunctional enzyme that catalyzes the epimerization of the S- and R-forms of NAD(P)HX and the dehydration of the S-form of NAD(P)HX at the expense of ADP, which is converted to AMP. This allows the repair of both epimers of NAD(P)HX, a damaged form of NAD(P)H that is a result of enzymatic or heat-dependent hydration.</text>
</comment>
<dbReference type="PIRSF" id="PIRSF017184">
    <property type="entry name" value="Nnr"/>
    <property type="match status" value="1"/>
</dbReference>
<evidence type="ECO:0000256" key="10">
    <source>
        <dbReference type="ARBA" id="ARBA00022741"/>
    </source>
</evidence>
<dbReference type="Gene3D" id="3.40.1190.20">
    <property type="match status" value="1"/>
</dbReference>
<dbReference type="GO" id="GO:0046872">
    <property type="term" value="F:metal ion binding"/>
    <property type="evidence" value="ECO:0007669"/>
    <property type="project" value="UniProtKB-KW"/>
</dbReference>
<dbReference type="GO" id="GO:0110051">
    <property type="term" value="P:metabolite repair"/>
    <property type="evidence" value="ECO:0007669"/>
    <property type="project" value="TreeGrafter"/>
</dbReference>
<evidence type="ECO:0000256" key="12">
    <source>
        <dbReference type="ARBA" id="ARBA00022857"/>
    </source>
</evidence>
<evidence type="ECO:0000313" key="24">
    <source>
        <dbReference type="EMBL" id="CAA9575338.1"/>
    </source>
</evidence>
<dbReference type="InterPro" id="IPR017953">
    <property type="entry name" value="Carbohydrate_kinase_pred_CS"/>
</dbReference>
<dbReference type="SUPFAM" id="SSF53613">
    <property type="entry name" value="Ribokinase-like"/>
    <property type="match status" value="1"/>
</dbReference>
<evidence type="ECO:0000256" key="2">
    <source>
        <dbReference type="ARBA" id="ARBA00000909"/>
    </source>
</evidence>
<gene>
    <name evidence="24" type="ORF">AVDCRST_MAG88-2759</name>
</gene>
<keyword evidence="9" id="KW-0479">Metal-binding</keyword>
<reference evidence="24" key="1">
    <citation type="submission" date="2020-02" db="EMBL/GenBank/DDBJ databases">
        <authorList>
            <person name="Meier V. D."/>
        </authorList>
    </citation>
    <scope>NUCLEOTIDE SEQUENCE</scope>
    <source>
        <strain evidence="24">AVDCRST_MAG88</strain>
    </source>
</reference>
<evidence type="ECO:0000256" key="18">
    <source>
        <dbReference type="ARBA" id="ARBA00025153"/>
    </source>
</evidence>
<dbReference type="GO" id="GO:0005524">
    <property type="term" value="F:ATP binding"/>
    <property type="evidence" value="ECO:0007669"/>
    <property type="project" value="UniProtKB-KW"/>
</dbReference>
<keyword evidence="11" id="KW-0067">ATP-binding</keyword>
<dbReference type="PROSITE" id="PS51385">
    <property type="entry name" value="YJEF_N"/>
    <property type="match status" value="1"/>
</dbReference>
<proteinExistence type="inferred from homology"/>
<feature type="domain" description="YjeF N-terminal" evidence="23">
    <location>
        <begin position="1"/>
        <end position="159"/>
    </location>
</feature>
<keyword evidence="16 24" id="KW-0456">Lyase</keyword>
<comment type="similarity">
    <text evidence="5">In the C-terminal section; belongs to the NnrD/CARKD family.</text>
</comment>
<keyword evidence="14" id="KW-0520">NAD</keyword>
<keyword evidence="13" id="KW-0630">Potassium</keyword>